<dbReference type="STRING" id="1884261.A0A5C3QLU7"/>
<comment type="caution">
    <text evidence="9">Lacks conserved residue(s) required for the propagation of feature annotation.</text>
</comment>
<evidence type="ECO:0000256" key="4">
    <source>
        <dbReference type="ARBA" id="ARBA00022723"/>
    </source>
</evidence>
<evidence type="ECO:0000256" key="3">
    <source>
        <dbReference type="ARBA" id="ARBA00022670"/>
    </source>
</evidence>
<dbReference type="Gene3D" id="3.40.50.200">
    <property type="entry name" value="Peptidase S8/S53 domain"/>
    <property type="match status" value="1"/>
</dbReference>
<dbReference type="InterPro" id="IPR050819">
    <property type="entry name" value="Tripeptidyl-peptidase_I"/>
</dbReference>
<evidence type="ECO:0000256" key="6">
    <source>
        <dbReference type="ARBA" id="ARBA00022825"/>
    </source>
</evidence>
<reference evidence="12 13" key="1">
    <citation type="journal article" date="2019" name="Nat. Ecol. Evol.">
        <title>Megaphylogeny resolves global patterns of mushroom evolution.</title>
        <authorList>
            <person name="Varga T."/>
            <person name="Krizsan K."/>
            <person name="Foldi C."/>
            <person name="Dima B."/>
            <person name="Sanchez-Garcia M."/>
            <person name="Sanchez-Ramirez S."/>
            <person name="Szollosi G.J."/>
            <person name="Szarkandi J.G."/>
            <person name="Papp V."/>
            <person name="Albert L."/>
            <person name="Andreopoulos W."/>
            <person name="Angelini C."/>
            <person name="Antonin V."/>
            <person name="Barry K.W."/>
            <person name="Bougher N.L."/>
            <person name="Buchanan P."/>
            <person name="Buyck B."/>
            <person name="Bense V."/>
            <person name="Catcheside P."/>
            <person name="Chovatia M."/>
            <person name="Cooper J."/>
            <person name="Damon W."/>
            <person name="Desjardin D."/>
            <person name="Finy P."/>
            <person name="Geml J."/>
            <person name="Haridas S."/>
            <person name="Hughes K."/>
            <person name="Justo A."/>
            <person name="Karasinski D."/>
            <person name="Kautmanova I."/>
            <person name="Kiss B."/>
            <person name="Kocsube S."/>
            <person name="Kotiranta H."/>
            <person name="LaButti K.M."/>
            <person name="Lechner B.E."/>
            <person name="Liimatainen K."/>
            <person name="Lipzen A."/>
            <person name="Lukacs Z."/>
            <person name="Mihaltcheva S."/>
            <person name="Morgado L.N."/>
            <person name="Niskanen T."/>
            <person name="Noordeloos M.E."/>
            <person name="Ohm R.A."/>
            <person name="Ortiz-Santana B."/>
            <person name="Ovrebo C."/>
            <person name="Racz N."/>
            <person name="Riley R."/>
            <person name="Savchenko A."/>
            <person name="Shiryaev A."/>
            <person name="Soop K."/>
            <person name="Spirin V."/>
            <person name="Szebenyi C."/>
            <person name="Tomsovsky M."/>
            <person name="Tulloss R.E."/>
            <person name="Uehling J."/>
            <person name="Grigoriev I.V."/>
            <person name="Vagvolgyi C."/>
            <person name="Papp T."/>
            <person name="Martin F.M."/>
            <person name="Miettinen O."/>
            <person name="Hibbett D.S."/>
            <person name="Nagy L.G."/>
        </authorList>
    </citation>
    <scope>NUCLEOTIDE SEQUENCE [LARGE SCALE GENOMIC DNA]</scope>
    <source>
        <strain evidence="12 13">CBS 309.79</strain>
    </source>
</reference>
<keyword evidence="6" id="KW-0720">Serine protease</keyword>
<dbReference type="InterPro" id="IPR030400">
    <property type="entry name" value="Sedolisin_dom"/>
</dbReference>
<protein>
    <submittedName>
        <fullName evidence="12">Pro-kumamolisin, activation domain-containing protein</fullName>
    </submittedName>
</protein>
<evidence type="ECO:0000259" key="11">
    <source>
        <dbReference type="PROSITE" id="PS51695"/>
    </source>
</evidence>
<dbReference type="OrthoDB" id="409122at2759"/>
<dbReference type="PANTHER" id="PTHR14218">
    <property type="entry name" value="PROTEASE S8 TRIPEPTIDYL PEPTIDASE I CLN2"/>
    <property type="match status" value="1"/>
</dbReference>
<sequence length="481" mass="52390">MASSIRHVTSGFRSEASQRWVAATPRSAQYGQYLSKSQVNHYASPSEEAVASVLSWLESQGLTFSSLSPAGDWISVKATVGQANRLFQAEFKRYKAEGLADPVIRTLSYVIPEMVKDHIASVHLTTVFLEIGNQRTQVAKNVTLARSSDDDDSAHLFQRDEPNNIPPSCIAGPEDDPAARDKPYSLPCRFDLYGVPHSTVGSPVKENSLWMSGYNDEFANRNMAKNYLQSWRPDLVGREMFGLVTVTGGLNNQLPLGAAVFPVRSPPNVLVGDWPIAEFRVDAAPARSLCNSYAQLAARGVTIVFPVMPDGVGLSKQADTSCPKFYVPFPASCPYVTAVGASSVSKDGTFEQISSSNTGGFSTHFPRPVYQDIEYLQALEDGVYEGMYDPSGRAIPDVSPHQYWTMGSGEPFAFGSESFSTYFFGGIVALLNEELISAGRPTLDFLNTLIYQNLDAFNDFTTGNNPGCETRVSMQPSAGIL</sequence>
<proteinExistence type="predicted"/>
<comment type="cofactor">
    <cofactor evidence="1">
        <name>Ca(2+)</name>
        <dbReference type="ChEBI" id="CHEBI:29108"/>
    </cofactor>
</comment>
<evidence type="ECO:0000313" key="12">
    <source>
        <dbReference type="EMBL" id="TFL02140.1"/>
    </source>
</evidence>
<dbReference type="AlphaFoldDB" id="A0A5C3QLU7"/>
<keyword evidence="8" id="KW-0865">Zymogen</keyword>
<keyword evidence="3" id="KW-0645">Protease</keyword>
<evidence type="ECO:0000256" key="1">
    <source>
        <dbReference type="ARBA" id="ARBA00001913"/>
    </source>
</evidence>
<dbReference type="GO" id="GO:0005576">
    <property type="term" value="C:extracellular region"/>
    <property type="evidence" value="ECO:0007669"/>
    <property type="project" value="UniProtKB-SubCell"/>
</dbReference>
<dbReference type="PANTHER" id="PTHR14218:SF15">
    <property type="entry name" value="TRIPEPTIDYL-PEPTIDASE 1"/>
    <property type="match status" value="1"/>
</dbReference>
<dbReference type="PROSITE" id="PS51695">
    <property type="entry name" value="SEDOLISIN"/>
    <property type="match status" value="1"/>
</dbReference>
<comment type="subcellular location">
    <subcellularLocation>
        <location evidence="2">Secreted</location>
        <location evidence="2">Extracellular space</location>
    </subcellularLocation>
</comment>
<gene>
    <name evidence="12" type="ORF">BDV98DRAFT_592626</name>
</gene>
<dbReference type="InterPro" id="IPR015366">
    <property type="entry name" value="S53_propep"/>
</dbReference>
<dbReference type="CDD" id="cd11377">
    <property type="entry name" value="Pro-peptidase_S53"/>
    <property type="match status" value="1"/>
</dbReference>
<evidence type="ECO:0000256" key="9">
    <source>
        <dbReference type="PROSITE-ProRule" id="PRU01032"/>
    </source>
</evidence>
<feature type="region of interest" description="Disordered" evidence="10">
    <location>
        <begin position="158"/>
        <end position="177"/>
    </location>
</feature>
<dbReference type="SMART" id="SM00944">
    <property type="entry name" value="Pro-kuma_activ"/>
    <property type="match status" value="1"/>
</dbReference>
<dbReference type="GO" id="GO:0004252">
    <property type="term" value="F:serine-type endopeptidase activity"/>
    <property type="evidence" value="ECO:0007669"/>
    <property type="project" value="InterPro"/>
</dbReference>
<evidence type="ECO:0000256" key="10">
    <source>
        <dbReference type="SAM" id="MobiDB-lite"/>
    </source>
</evidence>
<dbReference type="Pfam" id="PF09286">
    <property type="entry name" value="Pro-kuma_activ"/>
    <property type="match status" value="1"/>
</dbReference>
<keyword evidence="4" id="KW-0479">Metal-binding</keyword>
<organism evidence="12 13">
    <name type="scientific">Pterulicium gracile</name>
    <dbReference type="NCBI Taxonomy" id="1884261"/>
    <lineage>
        <taxon>Eukaryota</taxon>
        <taxon>Fungi</taxon>
        <taxon>Dikarya</taxon>
        <taxon>Basidiomycota</taxon>
        <taxon>Agaricomycotina</taxon>
        <taxon>Agaricomycetes</taxon>
        <taxon>Agaricomycetidae</taxon>
        <taxon>Agaricales</taxon>
        <taxon>Pleurotineae</taxon>
        <taxon>Pterulaceae</taxon>
        <taxon>Pterulicium</taxon>
    </lineage>
</organism>
<keyword evidence="5" id="KW-0378">Hydrolase</keyword>
<feature type="domain" description="Peptidase S53" evidence="11">
    <location>
        <begin position="109"/>
        <end position="481"/>
    </location>
</feature>
<dbReference type="InterPro" id="IPR036852">
    <property type="entry name" value="Peptidase_S8/S53_dom_sf"/>
</dbReference>
<dbReference type="GO" id="GO:0008240">
    <property type="term" value="F:tripeptidyl-peptidase activity"/>
    <property type="evidence" value="ECO:0007669"/>
    <property type="project" value="TreeGrafter"/>
</dbReference>
<dbReference type="GO" id="GO:0006508">
    <property type="term" value="P:proteolysis"/>
    <property type="evidence" value="ECO:0007669"/>
    <property type="project" value="UniProtKB-KW"/>
</dbReference>
<evidence type="ECO:0000256" key="7">
    <source>
        <dbReference type="ARBA" id="ARBA00022837"/>
    </source>
</evidence>
<dbReference type="EMBL" id="ML178823">
    <property type="protein sequence ID" value="TFL02140.1"/>
    <property type="molecule type" value="Genomic_DNA"/>
</dbReference>
<evidence type="ECO:0000256" key="5">
    <source>
        <dbReference type="ARBA" id="ARBA00022801"/>
    </source>
</evidence>
<keyword evidence="7" id="KW-0106">Calcium</keyword>
<dbReference type="Proteomes" id="UP000305067">
    <property type="component" value="Unassembled WGS sequence"/>
</dbReference>
<evidence type="ECO:0000256" key="2">
    <source>
        <dbReference type="ARBA" id="ARBA00004239"/>
    </source>
</evidence>
<dbReference type="SUPFAM" id="SSF54897">
    <property type="entry name" value="Protease propeptides/inhibitors"/>
    <property type="match status" value="1"/>
</dbReference>
<evidence type="ECO:0000313" key="13">
    <source>
        <dbReference type="Proteomes" id="UP000305067"/>
    </source>
</evidence>
<keyword evidence="13" id="KW-1185">Reference proteome</keyword>
<evidence type="ECO:0000256" key="8">
    <source>
        <dbReference type="ARBA" id="ARBA00023145"/>
    </source>
</evidence>
<name>A0A5C3QLU7_9AGAR</name>
<accession>A0A5C3QLU7</accession>
<dbReference type="SUPFAM" id="SSF52743">
    <property type="entry name" value="Subtilisin-like"/>
    <property type="match status" value="1"/>
</dbReference>
<dbReference type="GO" id="GO:0046872">
    <property type="term" value="F:metal ion binding"/>
    <property type="evidence" value="ECO:0007669"/>
    <property type="project" value="UniProtKB-KW"/>
</dbReference>